<evidence type="ECO:0000313" key="2">
    <source>
        <dbReference type="Proteomes" id="UP000265520"/>
    </source>
</evidence>
<dbReference type="EMBL" id="LXQA010419502">
    <property type="protein sequence ID" value="MCI50639.1"/>
    <property type="molecule type" value="Genomic_DNA"/>
</dbReference>
<feature type="non-terminal residue" evidence="1">
    <location>
        <position position="1"/>
    </location>
</feature>
<name>A0A392SPP0_9FABA</name>
<comment type="caution">
    <text evidence="1">The sequence shown here is derived from an EMBL/GenBank/DDBJ whole genome shotgun (WGS) entry which is preliminary data.</text>
</comment>
<proteinExistence type="predicted"/>
<dbReference type="AlphaFoldDB" id="A0A392SPP0"/>
<accession>A0A392SPP0</accession>
<evidence type="ECO:0000313" key="1">
    <source>
        <dbReference type="EMBL" id="MCI50639.1"/>
    </source>
</evidence>
<reference evidence="1 2" key="1">
    <citation type="journal article" date="2018" name="Front. Plant Sci.">
        <title>Red Clover (Trifolium pratense) and Zigzag Clover (T. medium) - A Picture of Genomic Similarities and Differences.</title>
        <authorList>
            <person name="Dluhosova J."/>
            <person name="Istvanek J."/>
            <person name="Nedelnik J."/>
            <person name="Repkova J."/>
        </authorList>
    </citation>
    <scope>NUCLEOTIDE SEQUENCE [LARGE SCALE GENOMIC DNA]</scope>
    <source>
        <strain evidence="2">cv. 10/8</strain>
        <tissue evidence="1">Leaf</tissue>
    </source>
</reference>
<protein>
    <submittedName>
        <fullName evidence="1">Putative IMP dehydrogenase/GMP reductase</fullName>
    </submittedName>
</protein>
<dbReference type="Proteomes" id="UP000265520">
    <property type="component" value="Unassembled WGS sequence"/>
</dbReference>
<sequence>PLQPISLYSVWMRCGAIRVRYFPERVLRQFGYVQAIPKHPHHSTVVNTSPHHIDNKFARFMDRFLTPQMLVTRALY</sequence>
<keyword evidence="2" id="KW-1185">Reference proteome</keyword>
<organism evidence="1 2">
    <name type="scientific">Trifolium medium</name>
    <dbReference type="NCBI Taxonomy" id="97028"/>
    <lineage>
        <taxon>Eukaryota</taxon>
        <taxon>Viridiplantae</taxon>
        <taxon>Streptophyta</taxon>
        <taxon>Embryophyta</taxon>
        <taxon>Tracheophyta</taxon>
        <taxon>Spermatophyta</taxon>
        <taxon>Magnoliopsida</taxon>
        <taxon>eudicotyledons</taxon>
        <taxon>Gunneridae</taxon>
        <taxon>Pentapetalae</taxon>
        <taxon>rosids</taxon>
        <taxon>fabids</taxon>
        <taxon>Fabales</taxon>
        <taxon>Fabaceae</taxon>
        <taxon>Papilionoideae</taxon>
        <taxon>50 kb inversion clade</taxon>
        <taxon>NPAAA clade</taxon>
        <taxon>Hologalegina</taxon>
        <taxon>IRL clade</taxon>
        <taxon>Trifolieae</taxon>
        <taxon>Trifolium</taxon>
    </lineage>
</organism>